<sequence>MYVTGGGDDGVDLSDRFEKRVHAIEIRQVRTMRAACGADLEHFMTRGEFGEDGTAYCAGCTDDGNFHERLIEKETGSHCAFSRPLEQAAASANG</sequence>
<accession>A0A242MN42</accession>
<protein>
    <submittedName>
        <fullName evidence="1">Uncharacterized protein</fullName>
    </submittedName>
</protein>
<dbReference type="EMBL" id="NBTZ01000087">
    <property type="protein sequence ID" value="OTP72673.1"/>
    <property type="molecule type" value="Genomic_DNA"/>
</dbReference>
<evidence type="ECO:0000313" key="2">
    <source>
        <dbReference type="Proteomes" id="UP000195221"/>
    </source>
</evidence>
<dbReference type="AlphaFoldDB" id="A0A242MN42"/>
<comment type="caution">
    <text evidence="1">The sequence shown here is derived from an EMBL/GenBank/DDBJ whole genome shotgun (WGS) entry which is preliminary data.</text>
</comment>
<evidence type="ECO:0000313" key="1">
    <source>
        <dbReference type="EMBL" id="OTP72673.1"/>
    </source>
</evidence>
<gene>
    <name evidence="1" type="ORF">PAMC26577_20435</name>
</gene>
<proteinExistence type="predicted"/>
<dbReference type="Proteomes" id="UP000195221">
    <property type="component" value="Unassembled WGS sequence"/>
</dbReference>
<reference evidence="1 2" key="1">
    <citation type="submission" date="2017-03" db="EMBL/GenBank/DDBJ databases">
        <title>Genome analysis of strain PAMC 26577.</title>
        <authorList>
            <person name="Oh H.-M."/>
            <person name="Yang J.-A."/>
        </authorList>
    </citation>
    <scope>NUCLEOTIDE SEQUENCE [LARGE SCALE GENOMIC DNA]</scope>
    <source>
        <strain evidence="1 2">PAMC 26577</strain>
    </source>
</reference>
<name>A0A242MN42_CABSO</name>
<organism evidence="1 2">
    <name type="scientific">Caballeronia sordidicola</name>
    <name type="common">Burkholderia sordidicola</name>
    <dbReference type="NCBI Taxonomy" id="196367"/>
    <lineage>
        <taxon>Bacteria</taxon>
        <taxon>Pseudomonadati</taxon>
        <taxon>Pseudomonadota</taxon>
        <taxon>Betaproteobacteria</taxon>
        <taxon>Burkholderiales</taxon>
        <taxon>Burkholderiaceae</taxon>
        <taxon>Caballeronia</taxon>
    </lineage>
</organism>